<evidence type="ECO:0000256" key="1">
    <source>
        <dbReference type="SAM" id="MobiDB-lite"/>
    </source>
</evidence>
<organism evidence="2 3">
    <name type="scientific">Lysobacter yananisis</name>
    <dbReference type="NCBI Taxonomy" id="1003114"/>
    <lineage>
        <taxon>Bacteria</taxon>
        <taxon>Pseudomonadati</taxon>
        <taxon>Pseudomonadota</taxon>
        <taxon>Gammaproteobacteria</taxon>
        <taxon>Lysobacterales</taxon>
        <taxon>Lysobacteraceae</taxon>
        <taxon>Lysobacter</taxon>
    </lineage>
</organism>
<dbReference type="Proteomes" id="UP001229313">
    <property type="component" value="Chromosome"/>
</dbReference>
<keyword evidence="3" id="KW-1185">Reference proteome</keyword>
<gene>
    <name evidence="2" type="ORF">RDV84_19270</name>
</gene>
<evidence type="ECO:0000313" key="2">
    <source>
        <dbReference type="EMBL" id="WMT02084.1"/>
    </source>
</evidence>
<reference evidence="2 3" key="1">
    <citation type="submission" date="2023-08" db="EMBL/GenBank/DDBJ databases">
        <title>The whole genome sequence of Lysobacter yananisis.</title>
        <authorList>
            <person name="Sun H."/>
        </authorList>
    </citation>
    <scope>NUCLEOTIDE SEQUENCE [LARGE SCALE GENOMIC DNA]</scope>
    <source>
        <strain evidence="2 3">SNNU513</strain>
    </source>
</reference>
<sequence length="105" mass="11929">MKHANDPGTIEMFDAPKRRGRPPQGKQALTPAERARRYRRKRVDRFGDVLERPEEATVQAICMALADLSRHAKDDPASILGYKLVAELSRRFPDPFASLASKRKK</sequence>
<protein>
    <submittedName>
        <fullName evidence="2">Uncharacterized protein</fullName>
    </submittedName>
</protein>
<evidence type="ECO:0000313" key="3">
    <source>
        <dbReference type="Proteomes" id="UP001229313"/>
    </source>
</evidence>
<accession>A0ABY9P515</accession>
<feature type="region of interest" description="Disordered" evidence="1">
    <location>
        <begin position="1"/>
        <end position="36"/>
    </location>
</feature>
<name>A0ABY9P515_9GAMM</name>
<dbReference type="RefSeq" id="WP_309151254.1">
    <property type="nucleotide sequence ID" value="NZ_CP133568.1"/>
</dbReference>
<proteinExistence type="predicted"/>
<dbReference type="EMBL" id="CP133568">
    <property type="protein sequence ID" value="WMT02084.1"/>
    <property type="molecule type" value="Genomic_DNA"/>
</dbReference>